<evidence type="ECO:0000256" key="4">
    <source>
        <dbReference type="ARBA" id="ARBA00023163"/>
    </source>
</evidence>
<evidence type="ECO:0000313" key="7">
    <source>
        <dbReference type="EMBL" id="PVY61670.1"/>
    </source>
</evidence>
<keyword evidence="2" id="KW-0805">Transcription regulation</keyword>
<evidence type="ECO:0000256" key="5">
    <source>
        <dbReference type="SAM" id="MobiDB-lite"/>
    </source>
</evidence>
<evidence type="ECO:0000256" key="1">
    <source>
        <dbReference type="ARBA" id="ARBA00009437"/>
    </source>
</evidence>
<dbReference type="SUPFAM" id="SSF46785">
    <property type="entry name" value="Winged helix' DNA-binding domain"/>
    <property type="match status" value="1"/>
</dbReference>
<dbReference type="InterPro" id="IPR036388">
    <property type="entry name" value="WH-like_DNA-bd_sf"/>
</dbReference>
<proteinExistence type="inferred from homology"/>
<evidence type="ECO:0000313" key="8">
    <source>
        <dbReference type="Proteomes" id="UP000246145"/>
    </source>
</evidence>
<dbReference type="GO" id="GO:0003677">
    <property type="term" value="F:DNA binding"/>
    <property type="evidence" value="ECO:0007669"/>
    <property type="project" value="UniProtKB-KW"/>
</dbReference>
<dbReference type="AlphaFoldDB" id="A0A2U1CKX9"/>
<dbReference type="PROSITE" id="PS50931">
    <property type="entry name" value="HTH_LYSR"/>
    <property type="match status" value="1"/>
</dbReference>
<dbReference type="GO" id="GO:0003700">
    <property type="term" value="F:DNA-binding transcription factor activity"/>
    <property type="evidence" value="ECO:0007669"/>
    <property type="project" value="InterPro"/>
</dbReference>
<feature type="region of interest" description="Disordered" evidence="5">
    <location>
        <begin position="348"/>
        <end position="367"/>
    </location>
</feature>
<organism evidence="7 8">
    <name type="scientific">Pusillimonas noertemannii</name>
    <dbReference type="NCBI Taxonomy" id="305977"/>
    <lineage>
        <taxon>Bacteria</taxon>
        <taxon>Pseudomonadati</taxon>
        <taxon>Pseudomonadota</taxon>
        <taxon>Betaproteobacteria</taxon>
        <taxon>Burkholderiales</taxon>
        <taxon>Alcaligenaceae</taxon>
        <taxon>Pusillimonas</taxon>
    </lineage>
</organism>
<dbReference type="Pfam" id="PF03466">
    <property type="entry name" value="LysR_substrate"/>
    <property type="match status" value="2"/>
</dbReference>
<dbReference type="InterPro" id="IPR050389">
    <property type="entry name" value="LysR-type_TF"/>
</dbReference>
<name>A0A2U1CKX9_9BURK</name>
<dbReference type="EMBL" id="QEKO01000003">
    <property type="protein sequence ID" value="PVY61670.1"/>
    <property type="molecule type" value="Genomic_DNA"/>
</dbReference>
<dbReference type="Gene3D" id="3.40.190.10">
    <property type="entry name" value="Periplasmic binding protein-like II"/>
    <property type="match status" value="2"/>
</dbReference>
<dbReference type="SUPFAM" id="SSF53850">
    <property type="entry name" value="Periplasmic binding protein-like II"/>
    <property type="match status" value="1"/>
</dbReference>
<comment type="similarity">
    <text evidence="1">Belongs to the LysR transcriptional regulatory family.</text>
</comment>
<dbReference type="InterPro" id="IPR036390">
    <property type="entry name" value="WH_DNA-bd_sf"/>
</dbReference>
<reference evidence="7 8" key="1">
    <citation type="submission" date="2018-04" db="EMBL/GenBank/DDBJ databases">
        <title>Genomic Encyclopedia of Type Strains, Phase IV (KMG-IV): sequencing the most valuable type-strain genomes for metagenomic binning, comparative biology and taxonomic classification.</title>
        <authorList>
            <person name="Goeker M."/>
        </authorList>
    </citation>
    <scope>NUCLEOTIDE SEQUENCE [LARGE SCALE GENOMIC DNA]</scope>
    <source>
        <strain evidence="7 8">DSM 10065</strain>
    </source>
</reference>
<dbReference type="Gene3D" id="1.10.10.10">
    <property type="entry name" value="Winged helix-like DNA-binding domain superfamily/Winged helix DNA-binding domain"/>
    <property type="match status" value="1"/>
</dbReference>
<dbReference type="Pfam" id="PF00126">
    <property type="entry name" value="HTH_1"/>
    <property type="match status" value="1"/>
</dbReference>
<evidence type="ECO:0000259" key="6">
    <source>
        <dbReference type="PROSITE" id="PS50931"/>
    </source>
</evidence>
<keyword evidence="8" id="KW-1185">Reference proteome</keyword>
<comment type="caution">
    <text evidence="7">The sequence shown here is derived from an EMBL/GenBank/DDBJ whole genome shotgun (WGS) entry which is preliminary data.</text>
</comment>
<dbReference type="PANTHER" id="PTHR30118">
    <property type="entry name" value="HTH-TYPE TRANSCRIPTIONAL REGULATOR LEUO-RELATED"/>
    <property type="match status" value="1"/>
</dbReference>
<evidence type="ECO:0000256" key="3">
    <source>
        <dbReference type="ARBA" id="ARBA00023125"/>
    </source>
</evidence>
<dbReference type="Proteomes" id="UP000246145">
    <property type="component" value="Unassembled WGS sequence"/>
</dbReference>
<sequence>MDEQQNPGSKFRFSALDLNLLRIFNAVMAEQSVVGAGRRLKLSPSAVSHGLRRLRSALGDELFVRDGNSIRATAFALEFAPTVHEMMLRLQLALETRGFDPKTSKRRFLISGTDFASATLMPVLLQSLIQQSASVRVEILSASTLDIAHELDAGRIDLALGTFVEIGSRFNSSLLTEIEQVYLTRADHAVQELTLEDLAKYPHVVVRLADTPHTGISPSHIAERGLRRNVHIGDSTTLEGVLSRHGLTRHIAAVVPHPLAIAPIVATSHAIGMLPRHLADATAHLYGLRLHTDPCGRSHLPYSMVWHEQAEADAGIAWLRREINRAARGCMNLAATLPPGCAPLPSNPSATQSLAVRPCPDINPLPR</sequence>
<accession>A0A2U1CKX9</accession>
<keyword evidence="3 7" id="KW-0238">DNA-binding</keyword>
<keyword evidence="4" id="KW-0804">Transcription</keyword>
<dbReference type="InterPro" id="IPR000847">
    <property type="entry name" value="LysR_HTH_N"/>
</dbReference>
<feature type="domain" description="HTH lysR-type" evidence="6">
    <location>
        <begin position="16"/>
        <end position="73"/>
    </location>
</feature>
<protein>
    <submittedName>
        <fullName evidence="7">DNA-binding transcriptional LysR family regulator</fullName>
    </submittedName>
</protein>
<evidence type="ECO:0000256" key="2">
    <source>
        <dbReference type="ARBA" id="ARBA00023015"/>
    </source>
</evidence>
<gene>
    <name evidence="7" type="ORF">C7440_2400</name>
</gene>
<dbReference type="InterPro" id="IPR005119">
    <property type="entry name" value="LysR_subst-bd"/>
</dbReference>
<dbReference type="PANTHER" id="PTHR30118:SF15">
    <property type="entry name" value="TRANSCRIPTIONAL REGULATORY PROTEIN"/>
    <property type="match status" value="1"/>
</dbReference>